<dbReference type="Gene3D" id="2.180.10.10">
    <property type="entry name" value="RHS repeat-associated core"/>
    <property type="match status" value="1"/>
</dbReference>
<evidence type="ECO:0000313" key="2">
    <source>
        <dbReference type="Proteomes" id="UP000509660"/>
    </source>
</evidence>
<proteinExistence type="predicted"/>
<reference evidence="1 2" key="1">
    <citation type="submission" date="2020-06" db="EMBL/GenBank/DDBJ databases">
        <title>Mannheimia pernigra sp. nov. isolated from bovine respiratory tract.</title>
        <authorList>
            <person name="Kuhnert P."/>
            <person name="Akarsu-Egger H."/>
        </authorList>
    </citation>
    <scope>NUCLEOTIDE SEQUENCE [LARGE SCALE GENOMIC DNA]</scope>
    <source>
        <strain evidence="1 2">BNO311</strain>
    </source>
</reference>
<dbReference type="AlphaFoldDB" id="A0A7D5IU78"/>
<dbReference type="EMBL" id="CP055306">
    <property type="protein sequence ID" value="QLB39558.1"/>
    <property type="molecule type" value="Genomic_DNA"/>
</dbReference>
<evidence type="ECO:0000313" key="1">
    <source>
        <dbReference type="EMBL" id="QLB39558.1"/>
    </source>
</evidence>
<organism evidence="1 2">
    <name type="scientific">Mannheimia pernigra</name>
    <dbReference type="NCBI Taxonomy" id="111844"/>
    <lineage>
        <taxon>Bacteria</taxon>
        <taxon>Pseudomonadati</taxon>
        <taxon>Pseudomonadota</taxon>
        <taxon>Gammaproteobacteria</taxon>
        <taxon>Pasteurellales</taxon>
        <taxon>Pasteurellaceae</taxon>
        <taxon>Mannheimia</taxon>
    </lineage>
</organism>
<dbReference type="RefSeq" id="WP_176809321.1">
    <property type="nucleotide sequence ID" value="NZ_CP055306.1"/>
</dbReference>
<accession>A0A7D5IU78</accession>
<keyword evidence="2" id="KW-1185">Reference proteome</keyword>
<gene>
    <name evidence="1" type="ORF">HV559_00920</name>
</gene>
<protein>
    <submittedName>
        <fullName evidence="1">RHS repeat protein</fullName>
    </submittedName>
</protein>
<dbReference type="Proteomes" id="UP000509660">
    <property type="component" value="Chromosome"/>
</dbReference>
<sequence>MPDKIHYQQFDSLGRVNKVLVDNDAKTATGKLQQHDKGQAKGIDQVLKYGYNLKGEQTLLERDNNIDGTYDYREAYTLDPNGQQKLKNIDLTNDGQFDKKEEYTKEADGGLVQTHFYNLVDGKEVLTKIEDYELNANNQRTKLSLDTLGDGSINAITRYDLDALGRIEKAYFDTEGDGNADRVESYTKDANGDNLRVEISNTAGEIQVVRTYERNSLGQVIKYEIDNGNDGIIDQRFEYARDEYGNETGYKLYSYNSEKKALELTQTVNRVFNELNQIHITSASYTDPTRNYQAVYKYDDFGRRISETYTGANNYIWEYTYYDDGKVQSRQDKTLDGKPTSKTVYLDYYQAFESVANNMENYNTNGVLTLKSRFLINEGGQVVSSLLDNPNNGNGDGWESFLFGNRSAVTNFNISQDFTTWSTEKLAELGTSLSLIRMGNGGVSELTLNAEVVAKISNGDLRVQGASDKNDVLNLSGFKKASSSSVKGYDLYTATVGEEDLNLYVQANDSITVNILG</sequence>
<name>A0A7D5IU78_9PAST</name>